<accession>A0A537M338</accession>
<dbReference type="PANTHER" id="PTHR34295">
    <property type="entry name" value="BIOTIN TRANSPORTER BIOY"/>
    <property type="match status" value="1"/>
</dbReference>
<feature type="transmembrane region" description="Helical" evidence="3">
    <location>
        <begin position="115"/>
        <end position="139"/>
    </location>
</feature>
<comment type="subcellular location">
    <subcellularLocation>
        <location evidence="2">Cell membrane</location>
        <topology evidence="2">Multi-pass membrane protein</topology>
    </subcellularLocation>
</comment>
<proteinExistence type="inferred from homology"/>
<dbReference type="InterPro" id="IPR003784">
    <property type="entry name" value="BioY"/>
</dbReference>
<dbReference type="GO" id="GO:0005886">
    <property type="term" value="C:plasma membrane"/>
    <property type="evidence" value="ECO:0007669"/>
    <property type="project" value="UniProtKB-SubCell"/>
</dbReference>
<keyword evidence="2 3" id="KW-0472">Membrane</keyword>
<feature type="transmembrane region" description="Helical" evidence="3">
    <location>
        <begin position="86"/>
        <end position="103"/>
    </location>
</feature>
<keyword evidence="3" id="KW-1133">Transmembrane helix</keyword>
<keyword evidence="2" id="KW-0813">Transport</keyword>
<dbReference type="Pfam" id="PF02632">
    <property type="entry name" value="BioY"/>
    <property type="match status" value="1"/>
</dbReference>
<dbReference type="PIRSF" id="PIRSF016661">
    <property type="entry name" value="BioY"/>
    <property type="match status" value="1"/>
</dbReference>
<protein>
    <recommendedName>
        <fullName evidence="2">Biotin transporter</fullName>
    </recommendedName>
</protein>
<dbReference type="AlphaFoldDB" id="A0A537M338"/>
<name>A0A537M338_9BACT</name>
<evidence type="ECO:0000256" key="3">
    <source>
        <dbReference type="SAM" id="Phobius"/>
    </source>
</evidence>
<dbReference type="GO" id="GO:0015225">
    <property type="term" value="F:biotin transmembrane transporter activity"/>
    <property type="evidence" value="ECO:0007669"/>
    <property type="project" value="UniProtKB-UniRule"/>
</dbReference>
<dbReference type="Gene3D" id="1.10.1760.20">
    <property type="match status" value="1"/>
</dbReference>
<comment type="caution">
    <text evidence="4">The sequence shown here is derived from an EMBL/GenBank/DDBJ whole genome shotgun (WGS) entry which is preliminary data.</text>
</comment>
<dbReference type="EMBL" id="VBAM01000093">
    <property type="protein sequence ID" value="TMJ14679.1"/>
    <property type="molecule type" value="Genomic_DNA"/>
</dbReference>
<feature type="transmembrane region" description="Helical" evidence="3">
    <location>
        <begin position="57"/>
        <end position="74"/>
    </location>
</feature>
<gene>
    <name evidence="4" type="ORF">E6H02_02920</name>
</gene>
<feature type="transmembrane region" description="Helical" evidence="3">
    <location>
        <begin position="30"/>
        <end position="50"/>
    </location>
</feature>
<organism evidence="4 5">
    <name type="scientific">Candidatus Segetimicrobium genomatis</name>
    <dbReference type="NCBI Taxonomy" id="2569760"/>
    <lineage>
        <taxon>Bacteria</taxon>
        <taxon>Bacillati</taxon>
        <taxon>Candidatus Sysuimicrobiota</taxon>
        <taxon>Candidatus Sysuimicrobiia</taxon>
        <taxon>Candidatus Sysuimicrobiales</taxon>
        <taxon>Candidatus Segetimicrobiaceae</taxon>
        <taxon>Candidatus Segetimicrobium</taxon>
    </lineage>
</organism>
<keyword evidence="3" id="KW-0812">Transmembrane</keyword>
<evidence type="ECO:0000256" key="2">
    <source>
        <dbReference type="PIRNR" id="PIRNR016661"/>
    </source>
</evidence>
<dbReference type="PANTHER" id="PTHR34295:SF1">
    <property type="entry name" value="BIOTIN TRANSPORTER BIOY"/>
    <property type="match status" value="1"/>
</dbReference>
<evidence type="ECO:0000256" key="1">
    <source>
        <dbReference type="ARBA" id="ARBA00010692"/>
    </source>
</evidence>
<sequence>MTTRDLTAIALFAAITAVCAQVSVAVPVVSSVPFTLQVFAVLASGAILGARRGCWSQIVYLLLGAAGAPVFARGHGGAPVLVGPTAGYLWAFPIAALAAGWGWDRSGADAGPSRILGVAAGLACIYALGVIGLVVTGTVPTAARAVQVGVVPFVFMDLIKAALAVVIADRVRSAVPVLQVARDR</sequence>
<reference evidence="4 5" key="1">
    <citation type="journal article" date="2019" name="Nat. Microbiol.">
        <title>Mediterranean grassland soil C-N compound turnover is dependent on rainfall and depth, and is mediated by genomically divergent microorganisms.</title>
        <authorList>
            <person name="Diamond S."/>
            <person name="Andeer P.F."/>
            <person name="Li Z."/>
            <person name="Crits-Christoph A."/>
            <person name="Burstein D."/>
            <person name="Anantharaman K."/>
            <person name="Lane K.R."/>
            <person name="Thomas B.C."/>
            <person name="Pan C."/>
            <person name="Northen T.R."/>
            <person name="Banfield J.F."/>
        </authorList>
    </citation>
    <scope>NUCLEOTIDE SEQUENCE [LARGE SCALE GENOMIC DNA]</scope>
    <source>
        <strain evidence="4">NP_5</strain>
    </source>
</reference>
<feature type="transmembrane region" description="Helical" evidence="3">
    <location>
        <begin position="145"/>
        <end position="168"/>
    </location>
</feature>
<comment type="similarity">
    <text evidence="1 2">Belongs to the BioY family.</text>
</comment>
<evidence type="ECO:0000313" key="5">
    <source>
        <dbReference type="Proteomes" id="UP000320393"/>
    </source>
</evidence>
<keyword evidence="2" id="KW-1003">Cell membrane</keyword>
<evidence type="ECO:0000313" key="4">
    <source>
        <dbReference type="EMBL" id="TMJ14679.1"/>
    </source>
</evidence>
<dbReference type="Proteomes" id="UP000320393">
    <property type="component" value="Unassembled WGS sequence"/>
</dbReference>